<keyword evidence="2 9" id="KW-1003">Cell membrane</keyword>
<evidence type="ECO:0000256" key="9">
    <source>
        <dbReference type="HAMAP-Rule" id="MF_00161"/>
    </source>
</evidence>
<keyword evidence="12" id="KW-1185">Reference proteome</keyword>
<feature type="transmembrane region" description="Helical" evidence="9">
    <location>
        <begin position="126"/>
        <end position="150"/>
    </location>
</feature>
<keyword evidence="5 9" id="KW-0064">Aspartyl protease</keyword>
<comment type="pathway">
    <text evidence="9">Protein modification; lipoprotein biosynthesis (signal peptide cleavage).</text>
</comment>
<dbReference type="GO" id="GO:0005886">
    <property type="term" value="C:plasma membrane"/>
    <property type="evidence" value="ECO:0007669"/>
    <property type="project" value="UniProtKB-SubCell"/>
</dbReference>
<dbReference type="HAMAP" id="MF_00161">
    <property type="entry name" value="LspA"/>
    <property type="match status" value="1"/>
</dbReference>
<dbReference type="NCBIfam" id="TIGR00077">
    <property type="entry name" value="lspA"/>
    <property type="match status" value="1"/>
</dbReference>
<dbReference type="InterPro" id="IPR001872">
    <property type="entry name" value="Peptidase_A8"/>
</dbReference>
<dbReference type="Proteomes" id="UP000199659">
    <property type="component" value="Unassembled WGS sequence"/>
</dbReference>
<evidence type="ECO:0000256" key="10">
    <source>
        <dbReference type="RuleBase" id="RU004181"/>
    </source>
</evidence>
<evidence type="ECO:0000256" key="7">
    <source>
        <dbReference type="ARBA" id="ARBA00022989"/>
    </source>
</evidence>
<dbReference type="STRING" id="37658.SAMN05661086_03146"/>
<feature type="active site" evidence="9">
    <location>
        <position position="132"/>
    </location>
</feature>
<dbReference type="PRINTS" id="PR00781">
    <property type="entry name" value="LIPOSIGPTASE"/>
</dbReference>
<organism evidence="11 12">
    <name type="scientific">Anaeromicropila populeti</name>
    <dbReference type="NCBI Taxonomy" id="37658"/>
    <lineage>
        <taxon>Bacteria</taxon>
        <taxon>Bacillati</taxon>
        <taxon>Bacillota</taxon>
        <taxon>Clostridia</taxon>
        <taxon>Lachnospirales</taxon>
        <taxon>Lachnospiraceae</taxon>
        <taxon>Anaeromicropila</taxon>
    </lineage>
</organism>
<comment type="subcellular location">
    <subcellularLocation>
        <location evidence="9">Cell membrane</location>
        <topology evidence="9">Multi-pass membrane protein</topology>
    </subcellularLocation>
</comment>
<dbReference type="EC" id="3.4.23.36" evidence="9"/>
<keyword evidence="4 9" id="KW-0812">Transmembrane</keyword>
<evidence type="ECO:0000256" key="3">
    <source>
        <dbReference type="ARBA" id="ARBA00022670"/>
    </source>
</evidence>
<proteinExistence type="inferred from homology"/>
<comment type="catalytic activity">
    <reaction evidence="9">
        <text>Release of signal peptides from bacterial membrane prolipoproteins. Hydrolyzes -Xaa-Yaa-Zaa-|-(S,diacylglyceryl)Cys-, in which Xaa is hydrophobic (preferably Leu), and Yaa (Ala or Ser) and Zaa (Gly or Ala) have small, neutral side chains.</text>
        <dbReference type="EC" id="3.4.23.36"/>
    </reaction>
</comment>
<keyword evidence="8 9" id="KW-0472">Membrane</keyword>
<comment type="similarity">
    <text evidence="1 9 10">Belongs to the peptidase A8 family.</text>
</comment>
<dbReference type="OrthoDB" id="9810259at2"/>
<dbReference type="RefSeq" id="WP_092562844.1">
    <property type="nucleotide sequence ID" value="NZ_FOYZ01000014.1"/>
</dbReference>
<dbReference type="PANTHER" id="PTHR33695">
    <property type="entry name" value="LIPOPROTEIN SIGNAL PEPTIDASE"/>
    <property type="match status" value="1"/>
</dbReference>
<dbReference type="GO" id="GO:0004190">
    <property type="term" value="F:aspartic-type endopeptidase activity"/>
    <property type="evidence" value="ECO:0007669"/>
    <property type="project" value="UniProtKB-UniRule"/>
</dbReference>
<evidence type="ECO:0000256" key="6">
    <source>
        <dbReference type="ARBA" id="ARBA00022801"/>
    </source>
</evidence>
<sequence>MKYIKAILGVTLLVLIDQLTKYWAATHLKGKEPIEILKNVFELNYLENQGAAFGIFQNQFTFLTIMTTIISVGLLFYFIKLPNDKRMNPMRIIIVFIWAGAIGNSIDRLSNQYVIDFLYFKLINFPIFNVADCYVTVSLFILAFLILFFYKDEELSWKASKEKNKL</sequence>
<evidence type="ECO:0000313" key="12">
    <source>
        <dbReference type="Proteomes" id="UP000199659"/>
    </source>
</evidence>
<dbReference type="Pfam" id="PF01252">
    <property type="entry name" value="Peptidase_A8"/>
    <property type="match status" value="1"/>
</dbReference>
<keyword evidence="3 9" id="KW-0645">Protease</keyword>
<keyword evidence="6 9" id="KW-0378">Hydrolase</keyword>
<evidence type="ECO:0000256" key="2">
    <source>
        <dbReference type="ARBA" id="ARBA00022475"/>
    </source>
</evidence>
<evidence type="ECO:0000256" key="4">
    <source>
        <dbReference type="ARBA" id="ARBA00022692"/>
    </source>
</evidence>
<dbReference type="UniPathway" id="UPA00665"/>
<protein>
    <recommendedName>
        <fullName evidence="9">Lipoprotein signal peptidase</fullName>
        <ecNumber evidence="9">3.4.23.36</ecNumber>
    </recommendedName>
    <alternativeName>
        <fullName evidence="9">Prolipoprotein signal peptidase</fullName>
    </alternativeName>
    <alternativeName>
        <fullName evidence="9">Signal peptidase II</fullName>
        <shortName evidence="9">SPase II</shortName>
    </alternativeName>
</protein>
<name>A0A1I6L8F8_9FIRM</name>
<dbReference type="AlphaFoldDB" id="A0A1I6L8F8"/>
<evidence type="ECO:0000256" key="5">
    <source>
        <dbReference type="ARBA" id="ARBA00022750"/>
    </source>
</evidence>
<keyword evidence="7 9" id="KW-1133">Transmembrane helix</keyword>
<dbReference type="PANTHER" id="PTHR33695:SF1">
    <property type="entry name" value="LIPOPROTEIN SIGNAL PEPTIDASE"/>
    <property type="match status" value="1"/>
</dbReference>
<comment type="function">
    <text evidence="9">This protein specifically catalyzes the removal of signal peptides from prolipoproteins.</text>
</comment>
<reference evidence="11 12" key="1">
    <citation type="submission" date="2016-10" db="EMBL/GenBank/DDBJ databases">
        <authorList>
            <person name="de Groot N.N."/>
        </authorList>
    </citation>
    <scope>NUCLEOTIDE SEQUENCE [LARGE SCALE GENOMIC DNA]</scope>
    <source>
        <strain evidence="11 12">743A</strain>
    </source>
</reference>
<gene>
    <name evidence="9" type="primary">lspA</name>
    <name evidence="11" type="ORF">SAMN05661086_03146</name>
</gene>
<feature type="active site" evidence="9">
    <location>
        <position position="116"/>
    </location>
</feature>
<accession>A0A1I6L8F8</accession>
<dbReference type="EMBL" id="FOYZ01000014">
    <property type="protein sequence ID" value="SFR99749.1"/>
    <property type="molecule type" value="Genomic_DNA"/>
</dbReference>
<evidence type="ECO:0000313" key="11">
    <source>
        <dbReference type="EMBL" id="SFR99749.1"/>
    </source>
</evidence>
<feature type="transmembrane region" description="Helical" evidence="9">
    <location>
        <begin position="90"/>
        <end position="106"/>
    </location>
</feature>
<evidence type="ECO:0000256" key="8">
    <source>
        <dbReference type="ARBA" id="ARBA00023136"/>
    </source>
</evidence>
<feature type="transmembrane region" description="Helical" evidence="9">
    <location>
        <begin position="60"/>
        <end position="78"/>
    </location>
</feature>
<evidence type="ECO:0000256" key="1">
    <source>
        <dbReference type="ARBA" id="ARBA00006139"/>
    </source>
</evidence>
<dbReference type="GO" id="GO:0006508">
    <property type="term" value="P:proteolysis"/>
    <property type="evidence" value="ECO:0007669"/>
    <property type="project" value="UniProtKB-KW"/>
</dbReference>
<comment type="caution">
    <text evidence="9">Lacks conserved residue(s) required for the propagation of feature annotation.</text>
</comment>